<dbReference type="InterPro" id="IPR001893">
    <property type="entry name" value="Cys-rich_GLG1_repeat"/>
</dbReference>
<gene>
    <name evidence="2" type="ORF">GGQ66_003024</name>
</gene>
<dbReference type="EMBL" id="JACIDU010000012">
    <property type="protein sequence ID" value="MBB4104447.1"/>
    <property type="molecule type" value="Genomic_DNA"/>
</dbReference>
<reference evidence="2 3" key="1">
    <citation type="submission" date="2020-08" db="EMBL/GenBank/DDBJ databases">
        <title>Genomic Encyclopedia of Type Strains, Phase IV (KMG-IV): sequencing the most valuable type-strain genomes for metagenomic binning, comparative biology and taxonomic classification.</title>
        <authorList>
            <person name="Goeker M."/>
        </authorList>
    </citation>
    <scope>NUCLEOTIDE SEQUENCE [LARGE SCALE GENOMIC DNA]</scope>
    <source>
        <strain evidence="2 3">DSM 26385</strain>
    </source>
</reference>
<evidence type="ECO:0008006" key="4">
    <source>
        <dbReference type="Google" id="ProtNLM"/>
    </source>
</evidence>
<dbReference type="AlphaFoldDB" id="A0A7W6K5L0"/>
<name>A0A7W6K5L0_9HYPH</name>
<keyword evidence="1" id="KW-0732">Signal</keyword>
<protein>
    <recommendedName>
        <fullName evidence="4">Cysteine rich repeat-containing protein</fullName>
    </recommendedName>
</protein>
<comment type="caution">
    <text evidence="2">The sequence shown here is derived from an EMBL/GenBank/DDBJ whole genome shotgun (WGS) entry which is preliminary data.</text>
</comment>
<evidence type="ECO:0000313" key="2">
    <source>
        <dbReference type="EMBL" id="MBB4104447.1"/>
    </source>
</evidence>
<keyword evidence="3" id="KW-1185">Reference proteome</keyword>
<sequence length="78" mass="8482">MRLLIVTTFTLLATMAHAQQLSRQQLMEIRTVCEADLRKLCAGVQPGGGRLAQCLQQNASSISQPCKEKLAAVRAARS</sequence>
<feature type="signal peptide" evidence="1">
    <location>
        <begin position="1"/>
        <end position="18"/>
    </location>
</feature>
<dbReference type="RefSeq" id="WP_183793534.1">
    <property type="nucleotide sequence ID" value="NZ_JACIDU010000012.1"/>
</dbReference>
<proteinExistence type="predicted"/>
<organism evidence="2 3">
    <name type="scientific">Allorhizobium borbori</name>
    <dbReference type="NCBI Taxonomy" id="485907"/>
    <lineage>
        <taxon>Bacteria</taxon>
        <taxon>Pseudomonadati</taxon>
        <taxon>Pseudomonadota</taxon>
        <taxon>Alphaproteobacteria</taxon>
        <taxon>Hyphomicrobiales</taxon>
        <taxon>Rhizobiaceae</taxon>
        <taxon>Rhizobium/Agrobacterium group</taxon>
        <taxon>Allorhizobium</taxon>
    </lineage>
</organism>
<dbReference type="Pfam" id="PF00839">
    <property type="entry name" value="Cys_rich_FGFR"/>
    <property type="match status" value="1"/>
</dbReference>
<evidence type="ECO:0000313" key="3">
    <source>
        <dbReference type="Proteomes" id="UP000584824"/>
    </source>
</evidence>
<dbReference type="GO" id="GO:0016020">
    <property type="term" value="C:membrane"/>
    <property type="evidence" value="ECO:0007669"/>
    <property type="project" value="InterPro"/>
</dbReference>
<dbReference type="Proteomes" id="UP000584824">
    <property type="component" value="Unassembled WGS sequence"/>
</dbReference>
<feature type="chain" id="PRO_5031145526" description="Cysteine rich repeat-containing protein" evidence="1">
    <location>
        <begin position="19"/>
        <end position="78"/>
    </location>
</feature>
<evidence type="ECO:0000256" key="1">
    <source>
        <dbReference type="SAM" id="SignalP"/>
    </source>
</evidence>
<accession>A0A7W6K5L0</accession>